<organism evidence="4 5">
    <name type="scientific">Triparma laevis f. longispina</name>
    <dbReference type="NCBI Taxonomy" id="1714387"/>
    <lineage>
        <taxon>Eukaryota</taxon>
        <taxon>Sar</taxon>
        <taxon>Stramenopiles</taxon>
        <taxon>Ochrophyta</taxon>
        <taxon>Bolidophyceae</taxon>
        <taxon>Parmales</taxon>
        <taxon>Triparmaceae</taxon>
        <taxon>Triparma</taxon>
    </lineage>
</organism>
<dbReference type="OrthoDB" id="67700at2759"/>
<dbReference type="CDD" id="cd00030">
    <property type="entry name" value="C2"/>
    <property type="match status" value="1"/>
</dbReference>
<proteinExistence type="predicted"/>
<accession>A0A9W7FJ35</accession>
<feature type="domain" description="C2" evidence="3">
    <location>
        <begin position="307"/>
        <end position="439"/>
    </location>
</feature>
<evidence type="ECO:0000313" key="4">
    <source>
        <dbReference type="EMBL" id="GMI13005.1"/>
    </source>
</evidence>
<evidence type="ECO:0000256" key="2">
    <source>
        <dbReference type="SAM" id="Phobius"/>
    </source>
</evidence>
<keyword evidence="2" id="KW-0472">Membrane</keyword>
<dbReference type="SUPFAM" id="SSF49562">
    <property type="entry name" value="C2 domain (Calcium/lipid-binding domain, CaLB)"/>
    <property type="match status" value="1"/>
</dbReference>
<feature type="transmembrane region" description="Helical" evidence="2">
    <location>
        <begin position="680"/>
        <end position="701"/>
    </location>
</feature>
<name>A0A9W7FJ35_9STRA</name>
<dbReference type="Pfam" id="PF00168">
    <property type="entry name" value="C2"/>
    <property type="match status" value="1"/>
</dbReference>
<dbReference type="PANTHER" id="PTHR40849">
    <property type="entry name" value="C2 CALCIUM-DEPENDENT MEMBRANE TARGETING"/>
    <property type="match status" value="1"/>
</dbReference>
<reference evidence="5" key="1">
    <citation type="journal article" date="2023" name="Commun. Biol.">
        <title>Genome analysis of Parmales, the sister group of diatoms, reveals the evolutionary specialization of diatoms from phago-mixotrophs to photoautotrophs.</title>
        <authorList>
            <person name="Ban H."/>
            <person name="Sato S."/>
            <person name="Yoshikawa S."/>
            <person name="Yamada K."/>
            <person name="Nakamura Y."/>
            <person name="Ichinomiya M."/>
            <person name="Sato N."/>
            <person name="Blanc-Mathieu R."/>
            <person name="Endo H."/>
            <person name="Kuwata A."/>
            <person name="Ogata H."/>
        </authorList>
    </citation>
    <scope>NUCLEOTIDE SEQUENCE [LARGE SCALE GENOMIC DNA]</scope>
    <source>
        <strain evidence="5">NIES 3700</strain>
    </source>
</reference>
<dbReference type="AlphaFoldDB" id="A0A9W7FJ35"/>
<evidence type="ECO:0000313" key="5">
    <source>
        <dbReference type="Proteomes" id="UP001165122"/>
    </source>
</evidence>
<evidence type="ECO:0000259" key="3">
    <source>
        <dbReference type="PROSITE" id="PS50004"/>
    </source>
</evidence>
<keyword evidence="2" id="KW-0812">Transmembrane</keyword>
<dbReference type="InterPro" id="IPR035892">
    <property type="entry name" value="C2_domain_sf"/>
</dbReference>
<feature type="transmembrane region" description="Helical" evidence="2">
    <location>
        <begin position="815"/>
        <end position="838"/>
    </location>
</feature>
<feature type="region of interest" description="Disordered" evidence="1">
    <location>
        <begin position="142"/>
        <end position="173"/>
    </location>
</feature>
<sequence length="899" mass="103086">MSHESWHNSTLSQLTRQDSRVLEGIGITIDHGGGSPSSSNACCKTACCPSALRGGYDGLKKGKGDVTFSFRRSESRVAVLCGDFALGEIRKINGEWMPVVGRPKVDFSDKYVSSIKSTGHTSLEEKTSLTLTIDRYPKRRVVEVGGGGDDTSVDDLESGRHTPYSSPSKNSIGNQRHVNAVRHIQCYPDGVLLCPSDLELSDILAGYTNYVIPHSDLSKQFSKCYYVNQTIYSKFSRTRAGSTFDGIEEGDFNFNGKLCKSTKIRMEVKRDEEFDVNRKKASEDVEAAWDFLDDKLGEVRVQLNMAVVNHSELDLSPTENENSFYLQCRICEGKNLKVMDYNGFSDPYIICYIVDDENNKIETLGTHRCHTVYKTLDPIWNFDLDIGKNSRIRIDDYTLVFEVWDADVWSADDQIGVVKVPLWNIPHRWSHEPPLDLWMPLHPGKKWMNHEIENVLKTVTETERVKKLTNYTQRRTVATIEAALTKLGRAWRNNVTNDYYIPTGVASSIGALVERIWIELQMQIMELIKGVLHVHTLDKYEDAALHNDVICCTCSNRLTAWYRYHMMPFDKTFWGKIRDPVFVCFLLLNLVPYLGIQTILFVIRLIAIEKRDDYQCIDYIDSFKGLQFLQSLIFVVRGVIQYLECAGLETDSKHTCNKDGPGILNEDNPICSAFGLDFCYYMSIGEFLVKVILVYVAFFLLSRSVSLGGKIFVDHRLEGAEILLIKRFNNSDTHIKKRFFDHLPKHLKMKKVVRTRATIVKYDQKTGQHSLIYEKEKKHCVKVGQTRFPIHYKNLQEEEFKMLRLPGVPKNVMNFLFWWDVGVFVFVFGIGILIIVLWGKEDWMSFGIIYWCKVFYQLFSLPFLVLKIPGLKVLLTHAKNTGYKPNGTLVLHKKRKKTQ</sequence>
<gene>
    <name evidence="4" type="ORF">TrLO_g11089</name>
</gene>
<dbReference type="PANTHER" id="PTHR40849:SF2">
    <property type="entry name" value="RGS DOMAIN-CONTAINING PROTEIN"/>
    <property type="match status" value="1"/>
</dbReference>
<dbReference type="Gene3D" id="2.60.40.150">
    <property type="entry name" value="C2 domain"/>
    <property type="match status" value="1"/>
</dbReference>
<dbReference type="SMART" id="SM00239">
    <property type="entry name" value="C2"/>
    <property type="match status" value="1"/>
</dbReference>
<feature type="compositionally biased region" description="Polar residues" evidence="1">
    <location>
        <begin position="163"/>
        <end position="173"/>
    </location>
</feature>
<dbReference type="PROSITE" id="PS50004">
    <property type="entry name" value="C2"/>
    <property type="match status" value="1"/>
</dbReference>
<evidence type="ECO:0000256" key="1">
    <source>
        <dbReference type="SAM" id="MobiDB-lite"/>
    </source>
</evidence>
<feature type="transmembrane region" description="Helical" evidence="2">
    <location>
        <begin position="844"/>
        <end position="866"/>
    </location>
</feature>
<dbReference type="Proteomes" id="UP001165122">
    <property type="component" value="Unassembled WGS sequence"/>
</dbReference>
<protein>
    <recommendedName>
        <fullName evidence="3">C2 domain-containing protein</fullName>
    </recommendedName>
</protein>
<comment type="caution">
    <text evidence="4">The sequence shown here is derived from an EMBL/GenBank/DDBJ whole genome shotgun (WGS) entry which is preliminary data.</text>
</comment>
<dbReference type="InterPro" id="IPR000008">
    <property type="entry name" value="C2_dom"/>
</dbReference>
<keyword evidence="5" id="KW-1185">Reference proteome</keyword>
<keyword evidence="2" id="KW-1133">Transmembrane helix</keyword>
<dbReference type="EMBL" id="BRXW01000184">
    <property type="protein sequence ID" value="GMI13005.1"/>
    <property type="molecule type" value="Genomic_DNA"/>
</dbReference>